<name>A0A702F7B6_SALET</name>
<proteinExistence type="predicted"/>
<dbReference type="PANTHER" id="PTHR37456:SF6">
    <property type="entry name" value="COLLAGEN ALPHA-1(XXIII) CHAIN-LIKE ISOFORM X2"/>
    <property type="match status" value="1"/>
</dbReference>
<evidence type="ECO:0000313" key="3">
    <source>
        <dbReference type="EMBL" id="HAC6676692.1"/>
    </source>
</evidence>
<dbReference type="EMBL" id="DAAMHJ010000010">
    <property type="protein sequence ID" value="HAC6676692.1"/>
    <property type="molecule type" value="Genomic_DNA"/>
</dbReference>
<dbReference type="InterPro" id="IPR050938">
    <property type="entry name" value="Collagen_Structural_Proteins"/>
</dbReference>
<evidence type="ECO:0000259" key="2">
    <source>
        <dbReference type="Pfam" id="PF08400"/>
    </source>
</evidence>
<feature type="domain" description="Lambda-like tail fibre protein N-terminal" evidence="2">
    <location>
        <begin position="3"/>
        <end position="131"/>
    </location>
</feature>
<dbReference type="Pfam" id="PF08400">
    <property type="entry name" value="phage_tail_N"/>
    <property type="match status" value="1"/>
</dbReference>
<accession>A0A702F7B6</accession>
<reference evidence="3" key="2">
    <citation type="submission" date="2018-07" db="EMBL/GenBank/DDBJ databases">
        <authorList>
            <consortium name="NCBI Pathogen Detection Project"/>
        </authorList>
    </citation>
    <scope>NUCLEOTIDE SEQUENCE</scope>
    <source>
        <strain evidence="3">M138</strain>
    </source>
</reference>
<feature type="compositionally biased region" description="Low complexity" evidence="1">
    <location>
        <begin position="280"/>
        <end position="295"/>
    </location>
</feature>
<feature type="region of interest" description="Disordered" evidence="1">
    <location>
        <begin position="176"/>
        <end position="214"/>
    </location>
</feature>
<feature type="compositionally biased region" description="Low complexity" evidence="1">
    <location>
        <begin position="318"/>
        <end position="330"/>
    </location>
</feature>
<dbReference type="InterPro" id="IPR008160">
    <property type="entry name" value="Collagen"/>
</dbReference>
<feature type="compositionally biased region" description="Basic and acidic residues" evidence="1">
    <location>
        <begin position="332"/>
        <end position="344"/>
    </location>
</feature>
<dbReference type="InterPro" id="IPR013609">
    <property type="entry name" value="Stf-like_N"/>
</dbReference>
<evidence type="ECO:0000256" key="1">
    <source>
        <dbReference type="SAM" id="MobiDB-lite"/>
    </source>
</evidence>
<dbReference type="Pfam" id="PF01391">
    <property type="entry name" value="Collagen"/>
    <property type="match status" value="1"/>
</dbReference>
<dbReference type="SUPFAM" id="SSF49464">
    <property type="entry name" value="Carboxypeptidase regulatory domain-like"/>
    <property type="match status" value="1"/>
</dbReference>
<reference evidence="3" key="1">
    <citation type="journal article" date="2018" name="Genome Biol.">
        <title>SKESA: strategic k-mer extension for scrupulous assemblies.</title>
        <authorList>
            <person name="Souvorov A."/>
            <person name="Agarwala R."/>
            <person name="Lipman D.J."/>
        </authorList>
    </citation>
    <scope>NUCLEOTIDE SEQUENCE</scope>
    <source>
        <strain evidence="3">M138</strain>
    </source>
</reference>
<sequence length="500" mass="50252">MPVISGTLKDGAGQSVSDCTIQLKALNTTDAVIITTTASVGTNAGQYSINAQPGRYEVVFNIPGRQPRKVGVIDVYEDSPPGTLNDFLTVLKGDYLTPDVMRRFEQLTQQAENAAGRAEKSAAGMAQIRDDARAVEDASVAAEKAAQQASTSAGQAAKTAGDAAAAAALSEQNAAGSSADAGTAKDEAARSATAATESATRATQSATNAAQSELNAKASETAAAKSAADAGAQATAARQAAATAAADAVQTAVPEAARQIRSEIQGDVTRAEQSATAAAGSATAAAASEQRAAQALKEAQDIAKTPGPKGDPGPKGEPGPQGIPGQPGTPGRDGDPGPRGEPGPKGDAGQQGDPGREGPPGKSAYDTWKSLQPAGADTSEAAFLAAMKASLIVPPGDVGSIMLCLTTFPGGSYMPGGPVQAVASEVLPGSALSPAVLHDSSKMRIPGEPSQGMMLLSAPYQAAGMRVAYMDSSNDPLVGTWRRLFSPFPGGVVGLFQRIK</sequence>
<gene>
    <name evidence="3" type="ORF">G0D12_13360</name>
</gene>
<feature type="region of interest" description="Disordered" evidence="1">
    <location>
        <begin position="280"/>
        <end position="369"/>
    </location>
</feature>
<organism evidence="3">
    <name type="scientific">Salmonella enterica subsp. enterica serovar Eastbourne</name>
    <dbReference type="NCBI Taxonomy" id="486993"/>
    <lineage>
        <taxon>Bacteria</taxon>
        <taxon>Pseudomonadati</taxon>
        <taxon>Pseudomonadota</taxon>
        <taxon>Gammaproteobacteria</taxon>
        <taxon>Enterobacterales</taxon>
        <taxon>Enterobacteriaceae</taxon>
        <taxon>Salmonella</taxon>
    </lineage>
</organism>
<dbReference type="InterPro" id="IPR008969">
    <property type="entry name" value="CarboxyPept-like_regulatory"/>
</dbReference>
<protein>
    <recommendedName>
        <fullName evidence="2">Lambda-like tail fibre protein N-terminal domain-containing protein</fullName>
    </recommendedName>
</protein>
<comment type="caution">
    <text evidence="3">The sequence shown here is derived from an EMBL/GenBank/DDBJ whole genome shotgun (WGS) entry which is preliminary data.</text>
</comment>
<dbReference type="AlphaFoldDB" id="A0A702F7B6"/>
<feature type="compositionally biased region" description="Low complexity" evidence="1">
    <location>
        <begin position="190"/>
        <end position="207"/>
    </location>
</feature>
<dbReference type="PANTHER" id="PTHR37456">
    <property type="entry name" value="SI:CH211-266K2.1"/>
    <property type="match status" value="1"/>
</dbReference>
<dbReference type="Gene3D" id="2.60.40.1120">
    <property type="entry name" value="Carboxypeptidase-like, regulatory domain"/>
    <property type="match status" value="1"/>
</dbReference>